<dbReference type="PANTHER" id="PTHR33562">
    <property type="entry name" value="ATILLA, ISOFORM B-RELATED-RELATED"/>
    <property type="match status" value="1"/>
</dbReference>
<keyword evidence="5" id="KW-1185">Reference proteome</keyword>
<dbReference type="SUPFAM" id="SSF57302">
    <property type="entry name" value="Snake toxin-like"/>
    <property type="match status" value="1"/>
</dbReference>
<dbReference type="InterPro" id="IPR050975">
    <property type="entry name" value="Sleep_regulator"/>
</dbReference>
<evidence type="ECO:0008006" key="6">
    <source>
        <dbReference type="Google" id="ProtNLM"/>
    </source>
</evidence>
<dbReference type="GO" id="GO:0032222">
    <property type="term" value="P:regulation of synaptic transmission, cholinergic"/>
    <property type="evidence" value="ECO:0007669"/>
    <property type="project" value="InterPro"/>
</dbReference>
<evidence type="ECO:0000256" key="1">
    <source>
        <dbReference type="ARBA" id="ARBA00022729"/>
    </source>
</evidence>
<dbReference type="Proteomes" id="UP000827092">
    <property type="component" value="Unassembled WGS sequence"/>
</dbReference>
<keyword evidence="1 3" id="KW-0732">Signal</keyword>
<dbReference type="GO" id="GO:0030431">
    <property type="term" value="P:sleep"/>
    <property type="evidence" value="ECO:0007669"/>
    <property type="project" value="InterPro"/>
</dbReference>
<name>A0AAV6VGT7_9ARAC</name>
<dbReference type="EMBL" id="JAFNEN010000098">
    <property type="protein sequence ID" value="KAG8194838.1"/>
    <property type="molecule type" value="Genomic_DNA"/>
</dbReference>
<organism evidence="4 5">
    <name type="scientific">Oedothorax gibbosus</name>
    <dbReference type="NCBI Taxonomy" id="931172"/>
    <lineage>
        <taxon>Eukaryota</taxon>
        <taxon>Metazoa</taxon>
        <taxon>Ecdysozoa</taxon>
        <taxon>Arthropoda</taxon>
        <taxon>Chelicerata</taxon>
        <taxon>Arachnida</taxon>
        <taxon>Araneae</taxon>
        <taxon>Araneomorphae</taxon>
        <taxon>Entelegynae</taxon>
        <taxon>Araneoidea</taxon>
        <taxon>Linyphiidae</taxon>
        <taxon>Erigoninae</taxon>
        <taxon>Oedothorax</taxon>
    </lineage>
</organism>
<dbReference type="Pfam" id="PF17064">
    <property type="entry name" value="QVR"/>
    <property type="match status" value="1"/>
</dbReference>
<dbReference type="AlphaFoldDB" id="A0AAV6VGT7"/>
<dbReference type="PANTHER" id="PTHR33562:SF18">
    <property type="entry name" value="BOUDIN-RELATED"/>
    <property type="match status" value="1"/>
</dbReference>
<evidence type="ECO:0000256" key="2">
    <source>
        <dbReference type="ARBA" id="ARBA00023180"/>
    </source>
</evidence>
<sequence length="135" mass="15565">MNWITGFLILFSVFTTSFALECFRCTSNDTLDCLEKFMHPNPLRAESCSDVYGARYCIKTTGIYEGVLGTRRFCHDKDLGNKCEFFTHDQREYKGCVYTCTTDGCNGATTNFSYFTVFRNLLMLSTILSFLYKFL</sequence>
<gene>
    <name evidence="4" type="ORF">JTE90_017274</name>
</gene>
<evidence type="ECO:0000256" key="3">
    <source>
        <dbReference type="SAM" id="SignalP"/>
    </source>
</evidence>
<proteinExistence type="predicted"/>
<feature type="chain" id="PRO_5043978205" description="Protein sleepless" evidence="3">
    <location>
        <begin position="20"/>
        <end position="135"/>
    </location>
</feature>
<dbReference type="InterPro" id="IPR031424">
    <property type="entry name" value="QVR-like"/>
</dbReference>
<reference evidence="4 5" key="1">
    <citation type="journal article" date="2022" name="Nat. Ecol. Evol.">
        <title>A masculinizing supergene underlies an exaggerated male reproductive morph in a spider.</title>
        <authorList>
            <person name="Hendrickx F."/>
            <person name="De Corte Z."/>
            <person name="Sonet G."/>
            <person name="Van Belleghem S.M."/>
            <person name="Kostlbacher S."/>
            <person name="Vangestel C."/>
        </authorList>
    </citation>
    <scope>NUCLEOTIDE SEQUENCE [LARGE SCALE GENOMIC DNA]</scope>
    <source>
        <strain evidence="4">W744_W776</strain>
    </source>
</reference>
<protein>
    <recommendedName>
        <fullName evidence="6">Protein sleepless</fullName>
    </recommendedName>
</protein>
<accession>A0AAV6VGT7</accession>
<comment type="caution">
    <text evidence="4">The sequence shown here is derived from an EMBL/GenBank/DDBJ whole genome shotgun (WGS) entry which is preliminary data.</text>
</comment>
<evidence type="ECO:0000313" key="5">
    <source>
        <dbReference type="Proteomes" id="UP000827092"/>
    </source>
</evidence>
<feature type="signal peptide" evidence="3">
    <location>
        <begin position="1"/>
        <end position="19"/>
    </location>
</feature>
<dbReference type="InterPro" id="IPR045860">
    <property type="entry name" value="Snake_toxin-like_sf"/>
</dbReference>
<evidence type="ECO:0000313" key="4">
    <source>
        <dbReference type="EMBL" id="KAG8194838.1"/>
    </source>
</evidence>
<keyword evidence="2" id="KW-0325">Glycoprotein</keyword>
<dbReference type="CDD" id="cd23590">
    <property type="entry name" value="TFP_LU_ECD_Bou"/>
    <property type="match status" value="1"/>
</dbReference>